<evidence type="ECO:0000313" key="3">
    <source>
        <dbReference type="EMBL" id="MBB5058718.1"/>
    </source>
</evidence>
<dbReference type="RefSeq" id="WP_184218817.1">
    <property type="nucleotide sequence ID" value="NZ_JACHIP010000004.1"/>
</dbReference>
<feature type="region of interest" description="Disordered" evidence="1">
    <location>
        <begin position="540"/>
        <end position="588"/>
    </location>
</feature>
<reference evidence="3 4" key="1">
    <citation type="submission" date="2020-08" db="EMBL/GenBank/DDBJ databases">
        <title>Genomic Encyclopedia of Type Strains, Phase IV (KMG-V): Genome sequencing to study the core and pangenomes of soil and plant-associated prokaryotes.</title>
        <authorList>
            <person name="Whitman W."/>
        </authorList>
    </citation>
    <scope>NUCLEOTIDE SEQUENCE [LARGE SCALE GENOMIC DNA]</scope>
    <source>
        <strain evidence="3 4">M8UP14</strain>
    </source>
</reference>
<evidence type="ECO:0000256" key="1">
    <source>
        <dbReference type="SAM" id="MobiDB-lite"/>
    </source>
</evidence>
<accession>A0A7W7ZF49</accession>
<dbReference type="Proteomes" id="UP000540989">
    <property type="component" value="Unassembled WGS sequence"/>
</dbReference>
<sequence>MPAKPHLPLLASAALLLTFAAQLPAQSSSSSSSQSGTAPQEESRSTPKRPSVEAGGSAVTLETSEPLFYLASALNLCGYDDGLDQSDPVRAKVRADIESAAIATPEAADSRRALCEYVHTHQLTDAGLNLAQYVSLALYVTPPPELAPAADETDLPPDSTQVVNILPLLRTFAEQVHLHAIWIKYRPEYEALIDLVHDPLTRTILNTNIYLKLPASSYDGRRFLVLLEPMLAPAATNARIYGNDYTVVVSPLATPPGTVKMEQIRHTYLHYEVEPLVYSRATAMNRLQPLLRTVQDAPIDFNYKSDIVSLITECMIKAIEAHTMDVGLPKPVRPESHERVDQERYTGELAVYDRQTEAARRSASDLAMRQGWVLTGYFYDALNQMQRDGSSLKDAIGQMVYGMDIGREAHHDQQITFLPETTHDVVRRAPRQPIGLDLAEMKLFKGDKDGASEIAEKVLASPTGDHARANYLIARINLLDQEPDDAVTHFHAALETSRDPRTLAWCHIYLGRLYDMQQTPDRKKAVAEYHLALNLRDDRPDTKAAAEAGIRAPFAPPKREAMPDTDDNTPVDPTGKAEKDAYKPPPPQ</sequence>
<name>A0A7W7ZF49_9BACT</name>
<evidence type="ECO:0000313" key="4">
    <source>
        <dbReference type="Proteomes" id="UP000540989"/>
    </source>
</evidence>
<gene>
    <name evidence="3" type="ORF">HDF16_003432</name>
</gene>
<feature type="chain" id="PRO_5031457794" evidence="2">
    <location>
        <begin position="26"/>
        <end position="588"/>
    </location>
</feature>
<feature type="region of interest" description="Disordered" evidence="1">
    <location>
        <begin position="26"/>
        <end position="57"/>
    </location>
</feature>
<feature type="signal peptide" evidence="2">
    <location>
        <begin position="1"/>
        <end position="25"/>
    </location>
</feature>
<organism evidence="3 4">
    <name type="scientific">Granulicella aggregans</name>
    <dbReference type="NCBI Taxonomy" id="474949"/>
    <lineage>
        <taxon>Bacteria</taxon>
        <taxon>Pseudomonadati</taxon>
        <taxon>Acidobacteriota</taxon>
        <taxon>Terriglobia</taxon>
        <taxon>Terriglobales</taxon>
        <taxon>Acidobacteriaceae</taxon>
        <taxon>Granulicella</taxon>
    </lineage>
</organism>
<proteinExistence type="predicted"/>
<keyword evidence="4" id="KW-1185">Reference proteome</keyword>
<protein>
    <submittedName>
        <fullName evidence="3">Tetratricopeptide (TPR) repeat protein</fullName>
    </submittedName>
</protein>
<comment type="caution">
    <text evidence="3">The sequence shown here is derived from an EMBL/GenBank/DDBJ whole genome shotgun (WGS) entry which is preliminary data.</text>
</comment>
<keyword evidence="2" id="KW-0732">Signal</keyword>
<dbReference type="EMBL" id="JACHIP010000004">
    <property type="protein sequence ID" value="MBB5058718.1"/>
    <property type="molecule type" value="Genomic_DNA"/>
</dbReference>
<dbReference type="SUPFAM" id="SSF48452">
    <property type="entry name" value="TPR-like"/>
    <property type="match status" value="1"/>
</dbReference>
<dbReference type="InterPro" id="IPR011990">
    <property type="entry name" value="TPR-like_helical_dom_sf"/>
</dbReference>
<dbReference type="Gene3D" id="1.25.40.10">
    <property type="entry name" value="Tetratricopeptide repeat domain"/>
    <property type="match status" value="1"/>
</dbReference>
<feature type="compositionally biased region" description="Low complexity" evidence="1">
    <location>
        <begin position="26"/>
        <end position="35"/>
    </location>
</feature>
<dbReference type="AlphaFoldDB" id="A0A7W7ZF49"/>
<evidence type="ECO:0000256" key="2">
    <source>
        <dbReference type="SAM" id="SignalP"/>
    </source>
</evidence>